<proteinExistence type="predicted"/>
<sequence>MDVNQMLRKDQDIEEKRKSTQTFSKIPNDILMFRAPNSNQKIIDLIHTFIPENINRALEMGYMCVTMQPNLFCEIDYPDETFLSVLYNILEGKIDSYSKKDPFSSMAASFLYNLFGFYKDLFDIEFEKHQNLLELLLEKTNTSESYKRLHYFLCQHEEQIENVIELGIPNKAYLALDNQSTYQYSLQVLQLIREHLDQDTLIEIFNKVVQSIDSLTDTLFYTLEFIRSLMPAFAELLFSRQEFQQMIQIIPEMNLFQLKNACELIDVLVASDTVNYFYNNNIIEVLTQVVATNMEKTPTSISFRILANVISLHKTAFNLAVVPPLGNVLLDLENYSQFLQTSASRVIVALLEKRDNSSVISFFNSNDVNFFSIMADVLYRDFCEETFLVIQMFFDLVSEIKLGKSAFSEKLLPILNSSEFNESLESISQSFDKESETQQNASVLAEQLLDSINGL</sequence>
<dbReference type="EMBL" id="DS113512">
    <property type="protein sequence ID" value="EAY03182.1"/>
    <property type="molecule type" value="Genomic_DNA"/>
</dbReference>
<dbReference type="AlphaFoldDB" id="A2EVW1"/>
<dbReference type="Proteomes" id="UP000001542">
    <property type="component" value="Unassembled WGS sequence"/>
</dbReference>
<dbReference type="RefSeq" id="XP_001315405.1">
    <property type="nucleotide sequence ID" value="XM_001315370.1"/>
</dbReference>
<dbReference type="KEGG" id="tva:4761028"/>
<gene>
    <name evidence="1" type="ORF">TVAG_049660</name>
</gene>
<reference evidence="1" key="2">
    <citation type="journal article" date="2007" name="Science">
        <title>Draft genome sequence of the sexually transmitted pathogen Trichomonas vaginalis.</title>
        <authorList>
            <person name="Carlton J.M."/>
            <person name="Hirt R.P."/>
            <person name="Silva J.C."/>
            <person name="Delcher A.L."/>
            <person name="Schatz M."/>
            <person name="Zhao Q."/>
            <person name="Wortman J.R."/>
            <person name="Bidwell S.L."/>
            <person name="Alsmark U.C.M."/>
            <person name="Besteiro S."/>
            <person name="Sicheritz-Ponten T."/>
            <person name="Noel C.J."/>
            <person name="Dacks J.B."/>
            <person name="Foster P.G."/>
            <person name="Simillion C."/>
            <person name="Van de Peer Y."/>
            <person name="Miranda-Saavedra D."/>
            <person name="Barton G.J."/>
            <person name="Westrop G.D."/>
            <person name="Mueller S."/>
            <person name="Dessi D."/>
            <person name="Fiori P.L."/>
            <person name="Ren Q."/>
            <person name="Paulsen I."/>
            <person name="Zhang H."/>
            <person name="Bastida-Corcuera F.D."/>
            <person name="Simoes-Barbosa A."/>
            <person name="Brown M.T."/>
            <person name="Hayes R.D."/>
            <person name="Mukherjee M."/>
            <person name="Okumura C.Y."/>
            <person name="Schneider R."/>
            <person name="Smith A.J."/>
            <person name="Vanacova S."/>
            <person name="Villalvazo M."/>
            <person name="Haas B.J."/>
            <person name="Pertea M."/>
            <person name="Feldblyum T.V."/>
            <person name="Utterback T.R."/>
            <person name="Shu C.L."/>
            <person name="Osoegawa K."/>
            <person name="de Jong P.J."/>
            <person name="Hrdy I."/>
            <person name="Horvathova L."/>
            <person name="Zubacova Z."/>
            <person name="Dolezal P."/>
            <person name="Malik S.B."/>
            <person name="Logsdon J.M. Jr."/>
            <person name="Henze K."/>
            <person name="Gupta A."/>
            <person name="Wang C.C."/>
            <person name="Dunne R.L."/>
            <person name="Upcroft J.A."/>
            <person name="Upcroft P."/>
            <person name="White O."/>
            <person name="Salzberg S.L."/>
            <person name="Tang P."/>
            <person name="Chiu C.-H."/>
            <person name="Lee Y.-S."/>
            <person name="Embley T.M."/>
            <person name="Coombs G.H."/>
            <person name="Mottram J.C."/>
            <person name="Tachezy J."/>
            <person name="Fraser-Liggett C.M."/>
            <person name="Johnson P.J."/>
        </authorList>
    </citation>
    <scope>NUCLEOTIDE SEQUENCE [LARGE SCALE GENOMIC DNA]</scope>
    <source>
        <strain evidence="1">G3</strain>
    </source>
</reference>
<keyword evidence="2" id="KW-1185">Reference proteome</keyword>
<protein>
    <submittedName>
        <fullName evidence="1">Uncharacterized protein</fullName>
    </submittedName>
</protein>
<evidence type="ECO:0000313" key="1">
    <source>
        <dbReference type="EMBL" id="EAY03182.1"/>
    </source>
</evidence>
<dbReference type="VEuPathDB" id="TrichDB:TVAG_049660"/>
<organism evidence="1 2">
    <name type="scientific">Trichomonas vaginalis (strain ATCC PRA-98 / G3)</name>
    <dbReference type="NCBI Taxonomy" id="412133"/>
    <lineage>
        <taxon>Eukaryota</taxon>
        <taxon>Metamonada</taxon>
        <taxon>Parabasalia</taxon>
        <taxon>Trichomonadida</taxon>
        <taxon>Trichomonadidae</taxon>
        <taxon>Trichomonas</taxon>
    </lineage>
</organism>
<dbReference type="VEuPathDB" id="TrichDB:TVAGG3_0548190"/>
<name>A2EVW1_TRIV3</name>
<dbReference type="InParanoid" id="A2EVW1"/>
<reference evidence="1" key="1">
    <citation type="submission" date="2006-10" db="EMBL/GenBank/DDBJ databases">
        <authorList>
            <person name="Amadeo P."/>
            <person name="Zhao Q."/>
            <person name="Wortman J."/>
            <person name="Fraser-Liggett C."/>
            <person name="Carlton J."/>
        </authorList>
    </citation>
    <scope>NUCLEOTIDE SEQUENCE</scope>
    <source>
        <strain evidence="1">G3</strain>
    </source>
</reference>
<accession>A2EVW1</accession>
<evidence type="ECO:0000313" key="2">
    <source>
        <dbReference type="Proteomes" id="UP000001542"/>
    </source>
</evidence>